<reference evidence="1" key="2">
    <citation type="submission" date="2020-04" db="EMBL/GenBank/DDBJ databases">
        <authorList>
            <person name="Santos R.A.C."/>
            <person name="Steenwyk J.L."/>
            <person name="Rivero-Menendez O."/>
            <person name="Mead M.E."/>
            <person name="Silva L.P."/>
            <person name="Bastos R.W."/>
            <person name="Alastruey-Izquierdo A."/>
            <person name="Goldman G.H."/>
            <person name="Rokas A."/>
        </authorList>
    </citation>
    <scope>NUCLEOTIDE SEQUENCE</scope>
    <source>
        <strain evidence="1">CNM-CM6805</strain>
    </source>
</reference>
<evidence type="ECO:0000313" key="2">
    <source>
        <dbReference type="Proteomes" id="UP000653565"/>
    </source>
</evidence>
<evidence type="ECO:0000313" key="1">
    <source>
        <dbReference type="EMBL" id="KAF4226976.1"/>
    </source>
</evidence>
<reference evidence="1" key="1">
    <citation type="journal article" date="2020" name="bioRxiv">
        <title>Genomic and phenotypic heterogeneity of clinical isolates of the human pathogens Aspergillus fumigatus, Aspergillus lentulus and Aspergillus fumigatiaffinis.</title>
        <authorList>
            <person name="dos Santos R.A.C."/>
            <person name="Steenwyk J.L."/>
            <person name="Rivero-Menendez O."/>
            <person name="Mead M.E."/>
            <person name="Silva L.P."/>
            <person name="Bastos R.W."/>
            <person name="Alastruey-Izquierdo A."/>
            <person name="Goldman G.H."/>
            <person name="Rokas A."/>
        </authorList>
    </citation>
    <scope>NUCLEOTIDE SEQUENCE</scope>
    <source>
        <strain evidence="1">CNM-CM6805</strain>
    </source>
</reference>
<sequence length="193" mass="21264">MSSLLYSTKSAKQEYYPVPEALTTIGVLEILHNHTLVANTFWPSDTEVVEEKRSSQCTTEFVINASAGSARATMSTTAEGIFYEEEMPLGLKMTIIYKVADVQDQDRQKDTQVSARPTSLAESRVYLVEERSVAAPRPLSMLVNVKDGPIEKTRRLVWLLNELGRNGKDSAQALAGLRASAADLHDMGKSKAD</sequence>
<comment type="caution">
    <text evidence="1">The sequence shown here is derived from an EMBL/GenBank/DDBJ whole genome shotgun (WGS) entry which is preliminary data.</text>
</comment>
<protein>
    <submittedName>
        <fullName evidence="1">Uncharacterized protein</fullName>
    </submittedName>
</protein>
<dbReference type="EMBL" id="JAAAPX010000206">
    <property type="protein sequence ID" value="KAF4226976.1"/>
    <property type="molecule type" value="Genomic_DNA"/>
</dbReference>
<dbReference type="Proteomes" id="UP000653565">
    <property type="component" value="Unassembled WGS sequence"/>
</dbReference>
<gene>
    <name evidence="1" type="ORF">CNMCM6805_003761</name>
</gene>
<organism evidence="1 2">
    <name type="scientific">Aspergillus fumigatiaffinis</name>
    <dbReference type="NCBI Taxonomy" id="340414"/>
    <lineage>
        <taxon>Eukaryota</taxon>
        <taxon>Fungi</taxon>
        <taxon>Dikarya</taxon>
        <taxon>Ascomycota</taxon>
        <taxon>Pezizomycotina</taxon>
        <taxon>Eurotiomycetes</taxon>
        <taxon>Eurotiomycetidae</taxon>
        <taxon>Eurotiales</taxon>
        <taxon>Aspergillaceae</taxon>
        <taxon>Aspergillus</taxon>
        <taxon>Aspergillus subgen. Fumigati</taxon>
    </lineage>
</organism>
<keyword evidence="2" id="KW-1185">Reference proteome</keyword>
<name>A0A8H4GRD7_9EURO</name>
<dbReference type="AlphaFoldDB" id="A0A8H4GRD7"/>
<accession>A0A8H4GRD7</accession>
<proteinExistence type="predicted"/>